<proteinExistence type="inferred from homology"/>
<dbReference type="GO" id="GO:0004674">
    <property type="term" value="F:protein serine/threonine kinase activity"/>
    <property type="evidence" value="ECO:0007669"/>
    <property type="project" value="UniProtKB-KW"/>
</dbReference>
<dbReference type="Pfam" id="PF00069">
    <property type="entry name" value="Pkinase"/>
    <property type="match status" value="1"/>
</dbReference>
<evidence type="ECO:0000256" key="3">
    <source>
        <dbReference type="ARBA" id="ARBA00022679"/>
    </source>
</evidence>
<feature type="binding site" evidence="7">
    <location>
        <position position="38"/>
    </location>
    <ligand>
        <name>ATP</name>
        <dbReference type="ChEBI" id="CHEBI:30616"/>
    </ligand>
</feature>
<dbReference type="CDD" id="cd05117">
    <property type="entry name" value="STKc_CAMK"/>
    <property type="match status" value="1"/>
</dbReference>
<dbReference type="InterPro" id="IPR000719">
    <property type="entry name" value="Prot_kinase_dom"/>
</dbReference>
<dbReference type="PROSITE" id="PS00108">
    <property type="entry name" value="PROTEIN_KINASE_ST"/>
    <property type="match status" value="1"/>
</dbReference>
<evidence type="ECO:0000256" key="2">
    <source>
        <dbReference type="ARBA" id="ARBA00022527"/>
    </source>
</evidence>
<organism evidence="10 11">
    <name type="scientific">Linum tenue</name>
    <dbReference type="NCBI Taxonomy" id="586396"/>
    <lineage>
        <taxon>Eukaryota</taxon>
        <taxon>Viridiplantae</taxon>
        <taxon>Streptophyta</taxon>
        <taxon>Embryophyta</taxon>
        <taxon>Tracheophyta</taxon>
        <taxon>Spermatophyta</taxon>
        <taxon>Magnoliopsida</taxon>
        <taxon>eudicotyledons</taxon>
        <taxon>Gunneridae</taxon>
        <taxon>Pentapetalae</taxon>
        <taxon>rosids</taxon>
        <taxon>fabids</taxon>
        <taxon>Malpighiales</taxon>
        <taxon>Linaceae</taxon>
        <taxon>Linum</taxon>
    </lineage>
</organism>
<dbReference type="SMART" id="SM00220">
    <property type="entry name" value="S_TKc"/>
    <property type="match status" value="1"/>
</dbReference>
<evidence type="ECO:0000313" key="11">
    <source>
        <dbReference type="Proteomes" id="UP001154282"/>
    </source>
</evidence>
<dbReference type="InterPro" id="IPR008271">
    <property type="entry name" value="Ser/Thr_kinase_AS"/>
</dbReference>
<gene>
    <name evidence="10" type="ORF">LITE_LOCUS33324</name>
</gene>
<reference evidence="10" key="1">
    <citation type="submission" date="2022-08" db="EMBL/GenBank/DDBJ databases">
        <authorList>
            <person name="Gutierrez-Valencia J."/>
        </authorList>
    </citation>
    <scope>NUCLEOTIDE SEQUENCE</scope>
</reference>
<evidence type="ECO:0000256" key="8">
    <source>
        <dbReference type="RuleBase" id="RU000304"/>
    </source>
</evidence>
<evidence type="ECO:0000313" key="10">
    <source>
        <dbReference type="EMBL" id="CAI0457943.1"/>
    </source>
</evidence>
<evidence type="ECO:0000256" key="6">
    <source>
        <dbReference type="ARBA" id="ARBA00022840"/>
    </source>
</evidence>
<dbReference type="PROSITE" id="PS00107">
    <property type="entry name" value="PROTEIN_KINASE_ATP"/>
    <property type="match status" value="1"/>
</dbReference>
<keyword evidence="5" id="KW-0418">Kinase</keyword>
<dbReference type="GO" id="GO:0005524">
    <property type="term" value="F:ATP binding"/>
    <property type="evidence" value="ECO:0007669"/>
    <property type="project" value="UniProtKB-UniRule"/>
</dbReference>
<protein>
    <recommendedName>
        <fullName evidence="9">Protein kinase domain-containing protein</fullName>
    </recommendedName>
</protein>
<sequence length="304" mass="33913">MSEALKRDYQICEEIGRGRFGTVFKCVSRSSGDSFAVKSIDKSLTAGDSLDAQCLLTEPKVLGLVSPHPHLVQLHATYEDDSHLHMVMDLCPNSDLHALIIANGGAFAENEARSILAQLMTAVSHCHRKGVIHRDIKPDNVLFDSWNSVKLADFGSAEVVAGGEAATGIVGTPYYVAPEVLSGWEYGEKVDVWSAGVVLYIMLAGFPPFYGETAVEIFDAVLRANLRFPPRVFQSVSPKAKDLLRRMLCKDVYRRFSAEQVLRKFLKNRDALFIPISYFNRFLHFPNTKSTNFLWKLSASHVMR</sequence>
<feature type="domain" description="Protein kinase" evidence="9">
    <location>
        <begin position="9"/>
        <end position="273"/>
    </location>
</feature>
<evidence type="ECO:0000256" key="4">
    <source>
        <dbReference type="ARBA" id="ARBA00022741"/>
    </source>
</evidence>
<keyword evidence="11" id="KW-1185">Reference proteome</keyword>
<dbReference type="Proteomes" id="UP001154282">
    <property type="component" value="Unassembled WGS sequence"/>
</dbReference>
<dbReference type="PROSITE" id="PS50011">
    <property type="entry name" value="PROTEIN_KINASE_DOM"/>
    <property type="match status" value="1"/>
</dbReference>
<evidence type="ECO:0000256" key="7">
    <source>
        <dbReference type="PROSITE-ProRule" id="PRU10141"/>
    </source>
</evidence>
<evidence type="ECO:0000256" key="1">
    <source>
        <dbReference type="ARBA" id="ARBA00005354"/>
    </source>
</evidence>
<dbReference type="InterPro" id="IPR050205">
    <property type="entry name" value="CDPK_Ser/Thr_kinases"/>
</dbReference>
<evidence type="ECO:0000256" key="5">
    <source>
        <dbReference type="ARBA" id="ARBA00022777"/>
    </source>
</evidence>
<dbReference type="PANTHER" id="PTHR24349">
    <property type="entry name" value="SERINE/THREONINE-PROTEIN KINASE"/>
    <property type="match status" value="1"/>
</dbReference>
<dbReference type="PIRSF" id="PIRSF000654">
    <property type="entry name" value="Integrin-linked_kinase"/>
    <property type="match status" value="1"/>
</dbReference>
<evidence type="ECO:0000259" key="9">
    <source>
        <dbReference type="PROSITE" id="PS50011"/>
    </source>
</evidence>
<keyword evidence="6 7" id="KW-0067">ATP-binding</keyword>
<comment type="caution">
    <text evidence="10">The sequence shown here is derived from an EMBL/GenBank/DDBJ whole genome shotgun (WGS) entry which is preliminary data.</text>
</comment>
<dbReference type="EMBL" id="CAMGYJ010000008">
    <property type="protein sequence ID" value="CAI0457943.1"/>
    <property type="molecule type" value="Genomic_DNA"/>
</dbReference>
<dbReference type="AlphaFoldDB" id="A0AAV0NHV3"/>
<keyword evidence="3" id="KW-0808">Transferase</keyword>
<name>A0AAV0NHV3_9ROSI</name>
<dbReference type="InterPro" id="IPR017441">
    <property type="entry name" value="Protein_kinase_ATP_BS"/>
</dbReference>
<dbReference type="FunFam" id="1.10.510.10:FF:000600">
    <property type="entry name" value="Phosphoenolpyruvate carboxylase kinase 2"/>
    <property type="match status" value="1"/>
</dbReference>
<accession>A0AAV0NHV3</accession>
<keyword evidence="4 7" id="KW-0547">Nucleotide-binding</keyword>
<dbReference type="SUPFAM" id="SSF56112">
    <property type="entry name" value="Protein kinase-like (PK-like)"/>
    <property type="match status" value="1"/>
</dbReference>
<dbReference type="InterPro" id="IPR011009">
    <property type="entry name" value="Kinase-like_dom_sf"/>
</dbReference>
<dbReference type="Gene3D" id="1.10.510.10">
    <property type="entry name" value="Transferase(Phosphotransferase) domain 1"/>
    <property type="match status" value="1"/>
</dbReference>
<comment type="similarity">
    <text evidence="1">Belongs to the protein kinase superfamily. CAMK Ser/Thr protein kinase family. CaMK subfamily.</text>
</comment>
<keyword evidence="2 8" id="KW-0723">Serine/threonine-protein kinase</keyword>